<reference evidence="1 2" key="1">
    <citation type="submission" date="2021-01" db="EMBL/GenBank/DDBJ databases">
        <title>Chromosome-level genome assembly of a human fungal pathogen reveals clustering of transcriptionally co-regulated genes.</title>
        <authorList>
            <person name="Voorhies M."/>
            <person name="Cohen S."/>
            <person name="Shea T.P."/>
            <person name="Petrus S."/>
            <person name="Munoz J.F."/>
            <person name="Poplawski S."/>
            <person name="Goldman W.E."/>
            <person name="Michael T."/>
            <person name="Cuomo C.A."/>
            <person name="Sil A."/>
            <person name="Beyhan S."/>
        </authorList>
    </citation>
    <scope>NUCLEOTIDE SEQUENCE [LARGE SCALE GENOMIC DNA]</scope>
    <source>
        <strain evidence="1 2">G184AR</strain>
    </source>
</reference>
<evidence type="ECO:0000313" key="2">
    <source>
        <dbReference type="Proteomes" id="UP000670092"/>
    </source>
</evidence>
<comment type="caution">
    <text evidence="1">The sequence shown here is derived from an EMBL/GenBank/DDBJ whole genome shotgun (WGS) entry which is preliminary data.</text>
</comment>
<dbReference type="Proteomes" id="UP000670092">
    <property type="component" value="Unassembled WGS sequence"/>
</dbReference>
<dbReference type="EMBL" id="JAEVHI010000002">
    <property type="protein sequence ID" value="KAG5299816.1"/>
    <property type="molecule type" value="Genomic_DNA"/>
</dbReference>
<name>A0A8H7YZ71_AJECA</name>
<accession>A0A8H7YZ71</accession>
<proteinExistence type="predicted"/>
<evidence type="ECO:0000313" key="1">
    <source>
        <dbReference type="EMBL" id="KAG5299816.1"/>
    </source>
</evidence>
<protein>
    <submittedName>
        <fullName evidence="1">Uncharacterized protein</fullName>
    </submittedName>
</protein>
<dbReference type="AlphaFoldDB" id="A0A8H7YZ71"/>
<gene>
    <name evidence="1" type="ORF">I7I52_10250</name>
</gene>
<dbReference type="VEuPathDB" id="FungiDB:I7I52_10250"/>
<sequence>MRLTSYRTPDICTYYCTWTCRSVLSAFVHLMVARLVRILIGVHIPTCPFTQEYDCIGVWRHRMYCILYACIT</sequence>
<organism evidence="1 2">
    <name type="scientific">Ajellomyces capsulatus</name>
    <name type="common">Darling's disease fungus</name>
    <name type="synonym">Histoplasma capsulatum</name>
    <dbReference type="NCBI Taxonomy" id="5037"/>
    <lineage>
        <taxon>Eukaryota</taxon>
        <taxon>Fungi</taxon>
        <taxon>Dikarya</taxon>
        <taxon>Ascomycota</taxon>
        <taxon>Pezizomycotina</taxon>
        <taxon>Eurotiomycetes</taxon>
        <taxon>Eurotiomycetidae</taxon>
        <taxon>Onygenales</taxon>
        <taxon>Ajellomycetaceae</taxon>
        <taxon>Histoplasma</taxon>
    </lineage>
</organism>